<dbReference type="InterPro" id="IPR020846">
    <property type="entry name" value="MFS_dom"/>
</dbReference>
<name>A0AAD2GBZ9_9STRA</name>
<dbReference type="SUPFAM" id="SSF103473">
    <property type="entry name" value="MFS general substrate transporter"/>
    <property type="match status" value="1"/>
</dbReference>
<feature type="transmembrane region" description="Helical" evidence="5">
    <location>
        <begin position="175"/>
        <end position="194"/>
    </location>
</feature>
<comment type="subcellular location">
    <subcellularLocation>
        <location evidence="1">Membrane</location>
        <topology evidence="1">Multi-pass membrane protein</topology>
    </subcellularLocation>
</comment>
<feature type="transmembrane region" description="Helical" evidence="5">
    <location>
        <begin position="428"/>
        <end position="448"/>
    </location>
</feature>
<feature type="transmembrane region" description="Helical" evidence="5">
    <location>
        <begin position="200"/>
        <end position="221"/>
    </location>
</feature>
<dbReference type="PROSITE" id="PS50850">
    <property type="entry name" value="MFS"/>
    <property type="match status" value="1"/>
</dbReference>
<dbReference type="PANTHER" id="PTHR23507">
    <property type="entry name" value="ZGC:174356"/>
    <property type="match status" value="1"/>
</dbReference>
<dbReference type="InterPro" id="IPR036259">
    <property type="entry name" value="MFS_trans_sf"/>
</dbReference>
<evidence type="ECO:0000313" key="7">
    <source>
        <dbReference type="EMBL" id="CAJ1969468.1"/>
    </source>
</evidence>
<keyword evidence="4 5" id="KW-0472">Membrane</keyword>
<evidence type="ECO:0000256" key="4">
    <source>
        <dbReference type="ARBA" id="ARBA00023136"/>
    </source>
</evidence>
<feature type="domain" description="Major facilitator superfamily (MFS) profile" evidence="6">
    <location>
        <begin position="19"/>
        <end position="451"/>
    </location>
</feature>
<protein>
    <recommendedName>
        <fullName evidence="6">Major facilitator superfamily (MFS) profile domain-containing protein</fullName>
    </recommendedName>
</protein>
<dbReference type="GO" id="GO:0016020">
    <property type="term" value="C:membrane"/>
    <property type="evidence" value="ECO:0007669"/>
    <property type="project" value="UniProtKB-SubCell"/>
</dbReference>
<evidence type="ECO:0000256" key="1">
    <source>
        <dbReference type="ARBA" id="ARBA00004141"/>
    </source>
</evidence>
<dbReference type="Proteomes" id="UP001295423">
    <property type="component" value="Unassembled WGS sequence"/>
</dbReference>
<feature type="transmembrane region" description="Helical" evidence="5">
    <location>
        <begin position="397"/>
        <end position="416"/>
    </location>
</feature>
<evidence type="ECO:0000256" key="5">
    <source>
        <dbReference type="SAM" id="Phobius"/>
    </source>
</evidence>
<evidence type="ECO:0000256" key="2">
    <source>
        <dbReference type="ARBA" id="ARBA00022692"/>
    </source>
</evidence>
<keyword evidence="8" id="KW-1185">Reference proteome</keyword>
<comment type="caution">
    <text evidence="7">The sequence shown here is derived from an EMBL/GenBank/DDBJ whole genome shotgun (WGS) entry which is preliminary data.</text>
</comment>
<organism evidence="7 8">
    <name type="scientific">Cylindrotheca closterium</name>
    <dbReference type="NCBI Taxonomy" id="2856"/>
    <lineage>
        <taxon>Eukaryota</taxon>
        <taxon>Sar</taxon>
        <taxon>Stramenopiles</taxon>
        <taxon>Ochrophyta</taxon>
        <taxon>Bacillariophyta</taxon>
        <taxon>Bacillariophyceae</taxon>
        <taxon>Bacillariophycidae</taxon>
        <taxon>Bacillariales</taxon>
        <taxon>Bacillariaceae</taxon>
        <taxon>Cylindrotheca</taxon>
    </lineage>
</organism>
<dbReference type="GO" id="GO:0022857">
    <property type="term" value="F:transmembrane transporter activity"/>
    <property type="evidence" value="ECO:0007669"/>
    <property type="project" value="InterPro"/>
</dbReference>
<proteinExistence type="predicted"/>
<dbReference type="InterPro" id="IPR011701">
    <property type="entry name" value="MFS"/>
</dbReference>
<dbReference type="Pfam" id="PF07690">
    <property type="entry name" value="MFS_1"/>
    <property type="match status" value="1"/>
</dbReference>
<feature type="transmembrane region" description="Helical" evidence="5">
    <location>
        <begin position="114"/>
        <end position="135"/>
    </location>
</feature>
<dbReference type="AlphaFoldDB" id="A0AAD2GBZ9"/>
<feature type="transmembrane region" description="Helical" evidence="5">
    <location>
        <begin position="141"/>
        <end position="163"/>
    </location>
</feature>
<keyword evidence="3 5" id="KW-1133">Transmembrane helix</keyword>
<feature type="transmembrane region" description="Helical" evidence="5">
    <location>
        <begin position="82"/>
        <end position="102"/>
    </location>
</feature>
<reference evidence="7" key="1">
    <citation type="submission" date="2023-08" db="EMBL/GenBank/DDBJ databases">
        <authorList>
            <person name="Audoor S."/>
            <person name="Bilcke G."/>
        </authorList>
    </citation>
    <scope>NUCLEOTIDE SEQUENCE</scope>
</reference>
<dbReference type="Gene3D" id="1.20.1250.20">
    <property type="entry name" value="MFS general substrate transporter like domains"/>
    <property type="match status" value="1"/>
</dbReference>
<gene>
    <name evidence="7" type="ORF">CYCCA115_LOCUS23724</name>
</gene>
<keyword evidence="2 5" id="KW-0812">Transmembrane</keyword>
<feature type="transmembrane region" description="Helical" evidence="5">
    <location>
        <begin position="269"/>
        <end position="293"/>
    </location>
</feature>
<accession>A0AAD2GBZ9</accession>
<sequence>METESSNKSIFVIFFKSQTAVATLAISLLLSFSTMCTASIVPEILSDRYARISHSYDGPFCSDHHEEHLPKECQAGSDDAQAASAFGTLFLNILTLVFNSVVGSYSDVHGRKAPIVAGTLLSILSPLALVLMQIVPTMHPIWFYLSLSVTGIVNFISIMFAAISDVVPEDSRSSCFAIMMSGWYGGFVLAPSITLLMSHMAVSILSFILALLGLLVAAIYFPETISSTNIEAQAETAVSNEEDDRGWSLLKTMIEPIKKLSILNRNMTLRMLTIGSFFSSAVFSTDANLFLFYVESHFDVNEADLAQMFFVMGILGVVMQAFLLHPLTVCMGEKVLLTLTFLSGTLHNLLYGVSRNKEGIYVAVCLSQFTKLNFPLLSSVGSKGASKNEQGRLQGSLFSINAFSAAVGPLLMQAIYNCTKDTFGPGTMFVFAAGLYFLGTISIAFMPVKDPTNEETEVEDTTICDDLAQPLIDPANHEGENSIASNA</sequence>
<feature type="transmembrane region" description="Helical" evidence="5">
    <location>
        <begin position="305"/>
        <end position="323"/>
    </location>
</feature>
<evidence type="ECO:0000256" key="3">
    <source>
        <dbReference type="ARBA" id="ARBA00022989"/>
    </source>
</evidence>
<dbReference type="EMBL" id="CAKOGP040002424">
    <property type="protein sequence ID" value="CAJ1969468.1"/>
    <property type="molecule type" value="Genomic_DNA"/>
</dbReference>
<dbReference type="PANTHER" id="PTHR23507:SF1">
    <property type="entry name" value="FI18259P1-RELATED"/>
    <property type="match status" value="1"/>
</dbReference>
<evidence type="ECO:0000313" key="8">
    <source>
        <dbReference type="Proteomes" id="UP001295423"/>
    </source>
</evidence>
<evidence type="ECO:0000259" key="6">
    <source>
        <dbReference type="PROSITE" id="PS50850"/>
    </source>
</evidence>